<name>A0A660L7F6_9ACTN</name>
<dbReference type="InterPro" id="IPR011008">
    <property type="entry name" value="Dimeric_a/b-barrel"/>
</dbReference>
<dbReference type="PANTHER" id="PTHR40257">
    <property type="match status" value="1"/>
</dbReference>
<reference evidence="2 3" key="1">
    <citation type="submission" date="2018-10" db="EMBL/GenBank/DDBJ databases">
        <title>Genomic Encyclopedia of Archaeal and Bacterial Type Strains, Phase II (KMG-II): from individual species to whole genera.</title>
        <authorList>
            <person name="Goeker M."/>
        </authorList>
    </citation>
    <scope>NUCLEOTIDE SEQUENCE [LARGE SCALE GENOMIC DNA]</scope>
    <source>
        <strain evidence="2 3">DSM 14954</strain>
    </source>
</reference>
<proteinExistence type="predicted"/>
<organism evidence="2 3">
    <name type="scientific">Solirubrobacter pauli</name>
    <dbReference type="NCBI Taxonomy" id="166793"/>
    <lineage>
        <taxon>Bacteria</taxon>
        <taxon>Bacillati</taxon>
        <taxon>Actinomycetota</taxon>
        <taxon>Thermoleophilia</taxon>
        <taxon>Solirubrobacterales</taxon>
        <taxon>Solirubrobacteraceae</taxon>
        <taxon>Solirubrobacter</taxon>
    </lineage>
</organism>
<comment type="caution">
    <text evidence="2">The sequence shown here is derived from an EMBL/GenBank/DDBJ whole genome shotgun (WGS) entry which is preliminary data.</text>
</comment>
<gene>
    <name evidence="2" type="ORF">C8N24_0793</name>
</gene>
<dbReference type="AlphaFoldDB" id="A0A660L7F6"/>
<dbReference type="Proteomes" id="UP000278962">
    <property type="component" value="Unassembled WGS sequence"/>
</dbReference>
<dbReference type="Gene3D" id="3.30.70.100">
    <property type="match status" value="1"/>
</dbReference>
<accession>A0A660L7F6</accession>
<dbReference type="SUPFAM" id="SSF54909">
    <property type="entry name" value="Dimeric alpha+beta barrel"/>
    <property type="match status" value="1"/>
</dbReference>
<dbReference type="PANTHER" id="PTHR40257:SF1">
    <property type="entry name" value="DUF1330 DOMAIN-CONTAINING PROTEIN"/>
    <property type="match status" value="1"/>
</dbReference>
<evidence type="ECO:0000259" key="1">
    <source>
        <dbReference type="Pfam" id="PF07045"/>
    </source>
</evidence>
<dbReference type="RefSeq" id="WP_121248201.1">
    <property type="nucleotide sequence ID" value="NZ_RBIL01000001.1"/>
</dbReference>
<sequence length="118" mass="12961">MPDFSDAALDRYLAEDPGGPVVMLNLLRFRPDGGRERYDDYRRALAATGVGADAEPLFFGAGGGAALQGADWDAVALVRYPSRKVFVEMVRSPEYRAIAHLRHEALVDAVLQPTTWLL</sequence>
<dbReference type="InterPro" id="IPR010753">
    <property type="entry name" value="DUF1330"/>
</dbReference>
<dbReference type="EMBL" id="RBIL01000001">
    <property type="protein sequence ID" value="RKQ90977.1"/>
    <property type="molecule type" value="Genomic_DNA"/>
</dbReference>
<evidence type="ECO:0000313" key="3">
    <source>
        <dbReference type="Proteomes" id="UP000278962"/>
    </source>
</evidence>
<protein>
    <submittedName>
        <fullName evidence="2">Uncharacterized protein DUF1330</fullName>
    </submittedName>
</protein>
<evidence type="ECO:0000313" key="2">
    <source>
        <dbReference type="EMBL" id="RKQ90977.1"/>
    </source>
</evidence>
<feature type="domain" description="DUF1330" evidence="1">
    <location>
        <begin position="35"/>
        <end position="107"/>
    </location>
</feature>
<dbReference type="OrthoDB" id="3624550at2"/>
<keyword evidence="3" id="KW-1185">Reference proteome</keyword>
<dbReference type="Pfam" id="PF07045">
    <property type="entry name" value="DUF1330"/>
    <property type="match status" value="1"/>
</dbReference>